<evidence type="ECO:0000313" key="3">
    <source>
        <dbReference type="EMBL" id="MXU85444.1"/>
    </source>
</evidence>
<feature type="transmembrane region" description="Helical" evidence="1">
    <location>
        <begin position="66"/>
        <end position="83"/>
    </location>
</feature>
<keyword evidence="2" id="KW-0732">Signal</keyword>
<keyword evidence="1" id="KW-0472">Membrane</keyword>
<evidence type="ECO:0008006" key="4">
    <source>
        <dbReference type="Google" id="ProtNLM"/>
    </source>
</evidence>
<organism evidence="3">
    <name type="scientific">Ixodes ricinus</name>
    <name type="common">Common tick</name>
    <name type="synonym">Acarus ricinus</name>
    <dbReference type="NCBI Taxonomy" id="34613"/>
    <lineage>
        <taxon>Eukaryota</taxon>
        <taxon>Metazoa</taxon>
        <taxon>Ecdysozoa</taxon>
        <taxon>Arthropoda</taxon>
        <taxon>Chelicerata</taxon>
        <taxon>Arachnida</taxon>
        <taxon>Acari</taxon>
        <taxon>Parasitiformes</taxon>
        <taxon>Ixodida</taxon>
        <taxon>Ixodoidea</taxon>
        <taxon>Ixodidae</taxon>
        <taxon>Ixodinae</taxon>
        <taxon>Ixodes</taxon>
    </lineage>
</organism>
<proteinExistence type="predicted"/>
<keyword evidence="1" id="KW-1133">Transmembrane helix</keyword>
<evidence type="ECO:0000256" key="1">
    <source>
        <dbReference type="SAM" id="Phobius"/>
    </source>
</evidence>
<dbReference type="AlphaFoldDB" id="A0A6B0U994"/>
<feature type="chain" id="PRO_5025612226" description="Secreted protein" evidence="2">
    <location>
        <begin position="22"/>
        <end position="86"/>
    </location>
</feature>
<evidence type="ECO:0000256" key="2">
    <source>
        <dbReference type="SAM" id="SignalP"/>
    </source>
</evidence>
<name>A0A6B0U994_IXORI</name>
<protein>
    <recommendedName>
        <fullName evidence="4">Secreted protein</fullName>
    </recommendedName>
</protein>
<accession>A0A6B0U994</accession>
<reference evidence="3" key="1">
    <citation type="submission" date="2019-12" db="EMBL/GenBank/DDBJ databases">
        <title>An insight into the sialome of adult female Ixodes ricinus ticks feeding for 6 days.</title>
        <authorList>
            <person name="Perner J."/>
            <person name="Ribeiro J.M.C."/>
        </authorList>
    </citation>
    <scope>NUCLEOTIDE SEQUENCE</scope>
    <source>
        <strain evidence="3">Semi-engorged</strain>
        <tissue evidence="3">Salivary glands</tissue>
    </source>
</reference>
<sequence>MCIFMCSLLYLNLFAETVSECASIFEHILLFIWQLVGGDLHRKQIATNGFFFQAYTTFVQMCLQKSLLFLSNIFLIFNLIYVMQTS</sequence>
<keyword evidence="1" id="KW-0812">Transmembrane</keyword>
<dbReference type="EMBL" id="GIFC01003361">
    <property type="protein sequence ID" value="MXU85444.1"/>
    <property type="molecule type" value="Transcribed_RNA"/>
</dbReference>
<feature type="signal peptide" evidence="2">
    <location>
        <begin position="1"/>
        <end position="21"/>
    </location>
</feature>